<comment type="similarity">
    <text evidence="5">Belongs to the SAT4 family.</text>
</comment>
<reference evidence="9 10" key="1">
    <citation type="submission" date="2015-06" db="EMBL/GenBank/DDBJ databases">
        <title>Draft genome of the ant-associated black yeast Phialophora attae CBS 131958.</title>
        <authorList>
            <person name="Moreno L.F."/>
            <person name="Stielow B.J."/>
            <person name="de Hoog S."/>
            <person name="Vicente V.A."/>
            <person name="Weiss V.A."/>
            <person name="de Vries M."/>
            <person name="Cruz L.M."/>
            <person name="Souza E.M."/>
        </authorList>
    </citation>
    <scope>NUCLEOTIDE SEQUENCE [LARGE SCALE GENOMIC DNA]</scope>
    <source>
        <strain evidence="9 10">CBS 131958</strain>
    </source>
</reference>
<evidence type="ECO:0000256" key="7">
    <source>
        <dbReference type="SAM" id="Phobius"/>
    </source>
</evidence>
<dbReference type="InterPro" id="IPR049326">
    <property type="entry name" value="Rhodopsin_dom_fungi"/>
</dbReference>
<name>A0A0N1NXV8_9EURO</name>
<evidence type="ECO:0000256" key="6">
    <source>
        <dbReference type="SAM" id="MobiDB-lite"/>
    </source>
</evidence>
<feature type="region of interest" description="Disordered" evidence="6">
    <location>
        <begin position="336"/>
        <end position="362"/>
    </location>
</feature>
<evidence type="ECO:0000256" key="5">
    <source>
        <dbReference type="ARBA" id="ARBA00038359"/>
    </source>
</evidence>
<dbReference type="VEuPathDB" id="FungiDB:AB675_8941"/>
<keyword evidence="4 7" id="KW-0472">Membrane</keyword>
<proteinExistence type="inferred from homology"/>
<feature type="transmembrane region" description="Helical" evidence="7">
    <location>
        <begin position="184"/>
        <end position="202"/>
    </location>
</feature>
<evidence type="ECO:0000256" key="3">
    <source>
        <dbReference type="ARBA" id="ARBA00022989"/>
    </source>
</evidence>
<dbReference type="GO" id="GO:0016020">
    <property type="term" value="C:membrane"/>
    <property type="evidence" value="ECO:0007669"/>
    <property type="project" value="UniProtKB-SubCell"/>
</dbReference>
<keyword evidence="3 7" id="KW-1133">Transmembrane helix</keyword>
<evidence type="ECO:0000313" key="10">
    <source>
        <dbReference type="Proteomes" id="UP000038010"/>
    </source>
</evidence>
<feature type="compositionally biased region" description="Polar residues" evidence="6">
    <location>
        <begin position="343"/>
        <end position="357"/>
    </location>
</feature>
<dbReference type="PANTHER" id="PTHR33048:SF149">
    <property type="entry name" value="UBID FAMILY DECARBOXYLASE"/>
    <property type="match status" value="1"/>
</dbReference>
<feature type="transmembrane region" description="Helical" evidence="7">
    <location>
        <begin position="47"/>
        <end position="67"/>
    </location>
</feature>
<evidence type="ECO:0000256" key="1">
    <source>
        <dbReference type="ARBA" id="ARBA00004141"/>
    </source>
</evidence>
<accession>A0A0N1NXV8</accession>
<feature type="domain" description="Rhodopsin" evidence="8">
    <location>
        <begin position="28"/>
        <end position="271"/>
    </location>
</feature>
<evidence type="ECO:0000256" key="2">
    <source>
        <dbReference type="ARBA" id="ARBA00022692"/>
    </source>
</evidence>
<organism evidence="9 10">
    <name type="scientific">Cyphellophora attinorum</name>
    <dbReference type="NCBI Taxonomy" id="1664694"/>
    <lineage>
        <taxon>Eukaryota</taxon>
        <taxon>Fungi</taxon>
        <taxon>Dikarya</taxon>
        <taxon>Ascomycota</taxon>
        <taxon>Pezizomycotina</taxon>
        <taxon>Eurotiomycetes</taxon>
        <taxon>Chaetothyriomycetidae</taxon>
        <taxon>Chaetothyriales</taxon>
        <taxon>Cyphellophoraceae</taxon>
        <taxon>Cyphellophora</taxon>
    </lineage>
</organism>
<comment type="caution">
    <text evidence="9">The sequence shown here is derived from an EMBL/GenBank/DDBJ whole genome shotgun (WGS) entry which is preliminary data.</text>
</comment>
<evidence type="ECO:0000259" key="8">
    <source>
        <dbReference type="Pfam" id="PF20684"/>
    </source>
</evidence>
<dbReference type="AlphaFoldDB" id="A0A0N1NXV8"/>
<evidence type="ECO:0000313" key="9">
    <source>
        <dbReference type="EMBL" id="KPI36125.1"/>
    </source>
</evidence>
<dbReference type="InterPro" id="IPR052337">
    <property type="entry name" value="SAT4-like"/>
</dbReference>
<dbReference type="STRING" id="1664694.A0A0N1NXV8"/>
<dbReference type="GeneID" id="28741312"/>
<sequence>MSDNSSVNPGFVPESWALYGVGMFLLLLRLAARIRRLGITGLQYDDYFVAVGGVAYTMLCVAFNQMLSGGGSNLLTDEDIAALTPESTRERVIGSKWVFASEHAMLITIWSMKAAMLALYARITSGTNVVQRRLLKGVAVWVGLAFIGDELALFLICRPVSQYWAVPAANAQCSTYEYYQYVNAVFNISTDLLILGIGIPPVMKTRLSIQQKMVLGIIFGMGAFVIVAAICRLIYCTVPSLVSYVYMNWYFREASVAVYVTNLPPIWALLRELFPKIHVFGYSNRRTTTKSKGQPSHPTWQSMGSGNRTQRKEFDFDMDTVPISKRDMMVAEHELHDRDLTRSDSLQGDNSSTSSSRHINKHEIRRDVTFTVEHLQANEQAEPNRLRSF</sequence>
<dbReference type="Pfam" id="PF20684">
    <property type="entry name" value="Fung_rhodopsin"/>
    <property type="match status" value="1"/>
</dbReference>
<dbReference type="OrthoDB" id="3903189at2759"/>
<dbReference type="RefSeq" id="XP_017996088.1">
    <property type="nucleotide sequence ID" value="XM_018149432.1"/>
</dbReference>
<feature type="transmembrane region" description="Helical" evidence="7">
    <location>
        <begin position="214"/>
        <end position="235"/>
    </location>
</feature>
<comment type="subcellular location">
    <subcellularLocation>
        <location evidence="1">Membrane</location>
        <topology evidence="1">Multi-pass membrane protein</topology>
    </subcellularLocation>
</comment>
<evidence type="ECO:0000256" key="4">
    <source>
        <dbReference type="ARBA" id="ARBA00023136"/>
    </source>
</evidence>
<feature type="transmembrane region" description="Helical" evidence="7">
    <location>
        <begin position="104"/>
        <end position="122"/>
    </location>
</feature>
<feature type="region of interest" description="Disordered" evidence="6">
    <location>
        <begin position="286"/>
        <end position="307"/>
    </location>
</feature>
<dbReference type="Proteomes" id="UP000038010">
    <property type="component" value="Unassembled WGS sequence"/>
</dbReference>
<keyword evidence="10" id="KW-1185">Reference proteome</keyword>
<dbReference type="PANTHER" id="PTHR33048">
    <property type="entry name" value="PTH11-LIKE INTEGRAL MEMBRANE PROTEIN (AFU_ORTHOLOGUE AFUA_5G11245)"/>
    <property type="match status" value="1"/>
</dbReference>
<feature type="transmembrane region" description="Helical" evidence="7">
    <location>
        <begin position="16"/>
        <end position="35"/>
    </location>
</feature>
<keyword evidence="2 7" id="KW-0812">Transmembrane</keyword>
<protein>
    <recommendedName>
        <fullName evidence="8">Rhodopsin domain-containing protein</fullName>
    </recommendedName>
</protein>
<dbReference type="EMBL" id="LFJN01000033">
    <property type="protein sequence ID" value="KPI36125.1"/>
    <property type="molecule type" value="Genomic_DNA"/>
</dbReference>
<gene>
    <name evidence="9" type="ORF">AB675_8941</name>
</gene>